<dbReference type="OrthoDB" id="9793626at2"/>
<evidence type="ECO:0000313" key="7">
    <source>
        <dbReference type="EMBL" id="TRD19786.1"/>
    </source>
</evidence>
<keyword evidence="8" id="KW-1185">Reference proteome</keyword>
<evidence type="ECO:0000256" key="2">
    <source>
        <dbReference type="ARBA" id="ARBA00023002"/>
    </source>
</evidence>
<protein>
    <submittedName>
        <fullName evidence="7">Hydroxyacid dehydrogenase</fullName>
    </submittedName>
</protein>
<dbReference type="InterPro" id="IPR029753">
    <property type="entry name" value="D-isomer_DH_CS"/>
</dbReference>
<dbReference type="EMBL" id="VFSV01000016">
    <property type="protein sequence ID" value="TRD19786.1"/>
    <property type="molecule type" value="Genomic_DNA"/>
</dbReference>
<dbReference type="InterPro" id="IPR006139">
    <property type="entry name" value="D-isomer_2_OHA_DH_cat_dom"/>
</dbReference>
<dbReference type="CDD" id="cd12173">
    <property type="entry name" value="PGDH_4"/>
    <property type="match status" value="1"/>
</dbReference>
<dbReference type="PROSITE" id="PS00671">
    <property type="entry name" value="D_2_HYDROXYACID_DH_3"/>
    <property type="match status" value="1"/>
</dbReference>
<comment type="caution">
    <text evidence="7">The sequence shown here is derived from an EMBL/GenBank/DDBJ whole genome shotgun (WGS) entry which is preliminary data.</text>
</comment>
<dbReference type="Pfam" id="PF00389">
    <property type="entry name" value="2-Hacid_dh"/>
    <property type="match status" value="1"/>
</dbReference>
<accession>A0A547Q064</accession>
<gene>
    <name evidence="7" type="ORF">FEV53_10625</name>
</gene>
<reference evidence="7 8" key="1">
    <citation type="submission" date="2019-06" db="EMBL/GenBank/DDBJ databases">
        <title>Paenimaribius caenipelagi gen. nov., sp. nov., isolated from a tidal flat.</title>
        <authorList>
            <person name="Yoon J.-H."/>
        </authorList>
    </citation>
    <scope>NUCLEOTIDE SEQUENCE [LARGE SCALE GENOMIC DNA]</scope>
    <source>
        <strain evidence="7 8">JBTF-M29</strain>
    </source>
</reference>
<evidence type="ECO:0000259" key="6">
    <source>
        <dbReference type="Pfam" id="PF02826"/>
    </source>
</evidence>
<dbReference type="PROSITE" id="PS00670">
    <property type="entry name" value="D_2_HYDROXYACID_DH_2"/>
    <property type="match status" value="1"/>
</dbReference>
<evidence type="ECO:0000256" key="1">
    <source>
        <dbReference type="ARBA" id="ARBA00005854"/>
    </source>
</evidence>
<dbReference type="Gene3D" id="3.40.50.720">
    <property type="entry name" value="NAD(P)-binding Rossmann-like Domain"/>
    <property type="match status" value="2"/>
</dbReference>
<name>A0A547Q064_9RHOB</name>
<feature type="domain" description="D-isomer specific 2-hydroxyacid dehydrogenase NAD-binding" evidence="6">
    <location>
        <begin position="98"/>
        <end position="275"/>
    </location>
</feature>
<feature type="domain" description="D-isomer specific 2-hydroxyacid dehydrogenase catalytic" evidence="5">
    <location>
        <begin position="4"/>
        <end position="294"/>
    </location>
</feature>
<dbReference type="InterPro" id="IPR050857">
    <property type="entry name" value="D-2-hydroxyacid_DH"/>
</dbReference>
<organism evidence="7 8">
    <name type="scientific">Palleronia caenipelagi</name>
    <dbReference type="NCBI Taxonomy" id="2489174"/>
    <lineage>
        <taxon>Bacteria</taxon>
        <taxon>Pseudomonadati</taxon>
        <taxon>Pseudomonadota</taxon>
        <taxon>Alphaproteobacteria</taxon>
        <taxon>Rhodobacterales</taxon>
        <taxon>Roseobacteraceae</taxon>
        <taxon>Palleronia</taxon>
    </lineage>
</organism>
<dbReference type="SUPFAM" id="SSF52283">
    <property type="entry name" value="Formate/glycerate dehydrogenase catalytic domain-like"/>
    <property type="match status" value="1"/>
</dbReference>
<dbReference type="AlphaFoldDB" id="A0A547Q064"/>
<keyword evidence="3" id="KW-0520">NAD</keyword>
<evidence type="ECO:0000313" key="8">
    <source>
        <dbReference type="Proteomes" id="UP000318590"/>
    </source>
</evidence>
<evidence type="ECO:0000256" key="3">
    <source>
        <dbReference type="ARBA" id="ARBA00023027"/>
    </source>
</evidence>
<dbReference type="InterPro" id="IPR006140">
    <property type="entry name" value="D-isomer_DH_NAD-bd"/>
</dbReference>
<dbReference type="Proteomes" id="UP000318590">
    <property type="component" value="Unassembled WGS sequence"/>
</dbReference>
<evidence type="ECO:0000256" key="4">
    <source>
        <dbReference type="RuleBase" id="RU003719"/>
    </source>
</evidence>
<comment type="similarity">
    <text evidence="1 4">Belongs to the D-isomer specific 2-hydroxyacid dehydrogenase family.</text>
</comment>
<dbReference type="Pfam" id="PF02826">
    <property type="entry name" value="2-Hacid_dh_C"/>
    <property type="match status" value="1"/>
</dbReference>
<dbReference type="SUPFAM" id="SSF51735">
    <property type="entry name" value="NAD(P)-binding Rossmann-fold domains"/>
    <property type="match status" value="1"/>
</dbReference>
<dbReference type="FunFam" id="3.40.50.720:FF:000203">
    <property type="entry name" value="D-3-phosphoglycerate dehydrogenase (SerA)"/>
    <property type="match status" value="1"/>
</dbReference>
<keyword evidence="2 4" id="KW-0560">Oxidoreductase</keyword>
<dbReference type="PANTHER" id="PTHR42789:SF1">
    <property type="entry name" value="D-ISOMER SPECIFIC 2-HYDROXYACID DEHYDROGENASE FAMILY PROTEIN (AFU_ORTHOLOGUE AFUA_6G10090)"/>
    <property type="match status" value="1"/>
</dbReference>
<evidence type="ECO:0000259" key="5">
    <source>
        <dbReference type="Pfam" id="PF00389"/>
    </source>
</evidence>
<dbReference type="InterPro" id="IPR036291">
    <property type="entry name" value="NAD(P)-bd_dom_sf"/>
</dbReference>
<dbReference type="PANTHER" id="PTHR42789">
    <property type="entry name" value="D-ISOMER SPECIFIC 2-HYDROXYACID DEHYDROGENASE FAMILY PROTEIN (AFU_ORTHOLOGUE AFUA_6G10090)"/>
    <property type="match status" value="1"/>
</dbReference>
<proteinExistence type="inferred from homology"/>
<dbReference type="GO" id="GO:0051287">
    <property type="term" value="F:NAD binding"/>
    <property type="evidence" value="ECO:0007669"/>
    <property type="project" value="InterPro"/>
</dbReference>
<dbReference type="GO" id="GO:0016616">
    <property type="term" value="F:oxidoreductase activity, acting on the CH-OH group of donors, NAD or NADP as acceptor"/>
    <property type="evidence" value="ECO:0007669"/>
    <property type="project" value="InterPro"/>
</dbReference>
<sequence length="301" mass="31949">MDEEALTRFGAEVSVFYDPTLVEDRPSLLAAVAEVDALIVRNRTRVDAEVLEAAPRLRVIGRLGVGLDNIDLNACAVRGVTVRPATGANTLSVAEYVIAAMLMLVRGCFDARAQMEAGDWPRTSLIGGEIAGRRLGLLGYGEIARAVAERARALGMEIAAHDPYLPADHPAWNGVARCDFGNLLVSADVLSLHVPMTPETRGLIGQTELARMKPGAVLINTARGGVIDEEALAAALRRGDLAGAALDVFAQEPLTAEAAQKFAGLKNIFLTPHVAGVTTEGNGRVSRLTVENVIGELKRLE</sequence>